<name>A0A1H6XEG8_9EURY</name>
<dbReference type="RefSeq" id="WP_265472946.1">
    <property type="nucleotide sequence ID" value="NZ_CP024845.1"/>
</dbReference>
<accession>A0A1H6XEG8</accession>
<feature type="region of interest" description="Disordered" evidence="1">
    <location>
        <begin position="1"/>
        <end position="43"/>
    </location>
</feature>
<evidence type="ECO:0000256" key="1">
    <source>
        <dbReference type="SAM" id="MobiDB-lite"/>
    </source>
</evidence>
<evidence type="ECO:0000313" key="2">
    <source>
        <dbReference type="EMBL" id="SEJ27508.1"/>
    </source>
</evidence>
<dbReference type="AlphaFoldDB" id="A0A1H6XEG8"/>
<reference evidence="2 3" key="1">
    <citation type="submission" date="2016-10" db="EMBL/GenBank/DDBJ databases">
        <authorList>
            <person name="de Groot N.N."/>
        </authorList>
    </citation>
    <scope>NUCLEOTIDE SEQUENCE [LARGE SCALE GENOMIC DNA]</scope>
    <source>
        <strain evidence="2 3">DSM 22187</strain>
    </source>
</reference>
<dbReference type="Proteomes" id="UP000198888">
    <property type="component" value="Unassembled WGS sequence"/>
</dbReference>
<proteinExistence type="predicted"/>
<gene>
    <name evidence="2" type="ORF">SAMN05444271_13829</name>
</gene>
<sequence length="43" mass="4922">MAVEHTEEGELANGDTIQDRLEKLDLEEDETCSTDEMRERLGL</sequence>
<organism evidence="2 3">
    <name type="scientific">Halohasta litchfieldiae</name>
    <dbReference type="NCBI Taxonomy" id="1073996"/>
    <lineage>
        <taxon>Archaea</taxon>
        <taxon>Methanobacteriati</taxon>
        <taxon>Methanobacteriota</taxon>
        <taxon>Stenosarchaea group</taxon>
        <taxon>Halobacteria</taxon>
        <taxon>Halobacteriales</taxon>
        <taxon>Haloferacaceae</taxon>
        <taxon>Halohasta</taxon>
    </lineage>
</organism>
<accession>A0A2H4Q1N9</accession>
<evidence type="ECO:0000313" key="3">
    <source>
        <dbReference type="Proteomes" id="UP000198888"/>
    </source>
</evidence>
<dbReference type="GeneID" id="76389853"/>
<dbReference type="EMBL" id="FNYR01000038">
    <property type="protein sequence ID" value="SEJ27508.1"/>
    <property type="molecule type" value="Genomic_DNA"/>
</dbReference>
<protein>
    <submittedName>
        <fullName evidence="2">Uncharacterized protein</fullName>
    </submittedName>
</protein>
<dbReference type="KEGG" id="hae:halTADL_1531"/>
<keyword evidence="3" id="KW-1185">Reference proteome</keyword>